<dbReference type="InterPro" id="IPR016936">
    <property type="entry name" value="UCP029693"/>
</dbReference>
<accession>A0A839T1Z3</accession>
<keyword evidence="2" id="KW-1133">Transmembrane helix</keyword>
<keyword evidence="2" id="KW-0812">Transmembrane</keyword>
<sequence length="326" mass="35953">MTSIVAVLVAVYLLIALLIGWYWSQEPDAFPVEQDAKAAAELTGRKFVNGYTTVETLKHLANTLLDKPGGYLSNDIAPPGVWLDNMPRWEFGVLTQVRDMARALRRDFSRSQSQSAEDPDLAYGEPLFHFDNNSWALPATESEYRRGIGAVDRYLARLADPQQPKASFYIRADNLSHWLGDVANRMGSLSQRLSASIGRVDLNTSEPTPGEGAAGTAPQVSEKVEKTPWLKIDDVFYEARGQAWALSHLLRAVEVDFADVLARKNASASIRQIIREFDAAQKSVWSPFILNGSGYGVLANHSLVMANFISRANAAVVDLRTLLSQG</sequence>
<feature type="transmembrane region" description="Helical" evidence="2">
    <location>
        <begin position="5"/>
        <end position="23"/>
    </location>
</feature>
<feature type="region of interest" description="Disordered" evidence="1">
    <location>
        <begin position="201"/>
        <end position="221"/>
    </location>
</feature>
<keyword evidence="4" id="KW-1185">Reference proteome</keyword>
<dbReference type="EMBL" id="JACHXI010000002">
    <property type="protein sequence ID" value="MBB3102414.1"/>
    <property type="molecule type" value="Genomic_DNA"/>
</dbReference>
<gene>
    <name evidence="3" type="ORF">FHR87_000787</name>
</gene>
<reference evidence="3 4" key="1">
    <citation type="submission" date="2020-08" db="EMBL/GenBank/DDBJ databases">
        <title>Genomic Encyclopedia of Type Strains, Phase III (KMG-III): the genomes of soil and plant-associated and newly described type strains.</title>
        <authorList>
            <person name="Whitman W."/>
        </authorList>
    </citation>
    <scope>NUCLEOTIDE SEQUENCE [LARGE SCALE GENOMIC DNA]</scope>
    <source>
        <strain evidence="3 4">CECT 4462</strain>
    </source>
</reference>
<organism evidence="3 4">
    <name type="scientific">Azomonas macrocytogenes</name>
    <name type="common">Azotobacter macrocytogenes</name>
    <dbReference type="NCBI Taxonomy" id="69962"/>
    <lineage>
        <taxon>Bacteria</taxon>
        <taxon>Pseudomonadati</taxon>
        <taxon>Pseudomonadota</taxon>
        <taxon>Gammaproteobacteria</taxon>
        <taxon>Pseudomonadales</taxon>
        <taxon>Pseudomonadaceae</taxon>
        <taxon>Azomonas</taxon>
    </lineage>
</organism>
<dbReference type="PIRSF" id="PIRSF029693">
    <property type="entry name" value="UCP029693"/>
    <property type="match status" value="1"/>
</dbReference>
<evidence type="ECO:0000313" key="4">
    <source>
        <dbReference type="Proteomes" id="UP000549250"/>
    </source>
</evidence>
<comment type="caution">
    <text evidence="3">The sequence shown here is derived from an EMBL/GenBank/DDBJ whole genome shotgun (WGS) entry which is preliminary data.</text>
</comment>
<evidence type="ECO:0000256" key="1">
    <source>
        <dbReference type="SAM" id="MobiDB-lite"/>
    </source>
</evidence>
<name>A0A839T1Z3_AZOMA</name>
<evidence type="ECO:0000313" key="3">
    <source>
        <dbReference type="EMBL" id="MBB3102414.1"/>
    </source>
</evidence>
<protein>
    <recommendedName>
        <fullName evidence="5">DUF2333 family protein</fullName>
    </recommendedName>
</protein>
<dbReference type="Pfam" id="PF10095">
    <property type="entry name" value="DUF2333"/>
    <property type="match status" value="1"/>
</dbReference>
<dbReference type="RefSeq" id="WP_420826716.1">
    <property type="nucleotide sequence ID" value="NZ_JACHXI010000002.1"/>
</dbReference>
<evidence type="ECO:0000256" key="2">
    <source>
        <dbReference type="SAM" id="Phobius"/>
    </source>
</evidence>
<proteinExistence type="predicted"/>
<dbReference type="Proteomes" id="UP000549250">
    <property type="component" value="Unassembled WGS sequence"/>
</dbReference>
<keyword evidence="2" id="KW-0472">Membrane</keyword>
<evidence type="ECO:0008006" key="5">
    <source>
        <dbReference type="Google" id="ProtNLM"/>
    </source>
</evidence>
<dbReference type="AlphaFoldDB" id="A0A839T1Z3"/>